<sequence length="51" mass="5782">MMATLSLIPARSDKTSIEFTSPDDDCSSNTEKDEQLFLDFWQHSSDDLSPE</sequence>
<name>A0A8S9HQS8_BRACR</name>
<dbReference type="Proteomes" id="UP000712281">
    <property type="component" value="Unassembled WGS sequence"/>
</dbReference>
<comment type="caution">
    <text evidence="2">The sequence shown here is derived from an EMBL/GenBank/DDBJ whole genome shotgun (WGS) entry which is preliminary data.</text>
</comment>
<reference evidence="2" key="1">
    <citation type="submission" date="2019-12" db="EMBL/GenBank/DDBJ databases">
        <title>Genome sequencing and annotation of Brassica cretica.</title>
        <authorList>
            <person name="Studholme D.J."/>
            <person name="Sarris P.F."/>
        </authorList>
    </citation>
    <scope>NUCLEOTIDE SEQUENCE</scope>
    <source>
        <strain evidence="2">PFS-001/15</strain>
        <tissue evidence="2">Leaf</tissue>
    </source>
</reference>
<evidence type="ECO:0000313" key="2">
    <source>
        <dbReference type="EMBL" id="KAF2559520.1"/>
    </source>
</evidence>
<protein>
    <submittedName>
        <fullName evidence="2">Uncharacterized protein</fullName>
    </submittedName>
</protein>
<dbReference type="EMBL" id="QGKW02001940">
    <property type="protein sequence ID" value="KAF2559520.1"/>
    <property type="molecule type" value="Genomic_DNA"/>
</dbReference>
<proteinExistence type="predicted"/>
<evidence type="ECO:0000313" key="3">
    <source>
        <dbReference type="Proteomes" id="UP000712281"/>
    </source>
</evidence>
<feature type="region of interest" description="Disordered" evidence="1">
    <location>
        <begin position="1"/>
        <end position="31"/>
    </location>
</feature>
<dbReference type="AlphaFoldDB" id="A0A8S9HQS8"/>
<gene>
    <name evidence="2" type="ORF">F2Q68_00017541</name>
</gene>
<evidence type="ECO:0000256" key="1">
    <source>
        <dbReference type="SAM" id="MobiDB-lite"/>
    </source>
</evidence>
<accession>A0A8S9HQS8</accession>
<organism evidence="2 3">
    <name type="scientific">Brassica cretica</name>
    <name type="common">Mustard</name>
    <dbReference type="NCBI Taxonomy" id="69181"/>
    <lineage>
        <taxon>Eukaryota</taxon>
        <taxon>Viridiplantae</taxon>
        <taxon>Streptophyta</taxon>
        <taxon>Embryophyta</taxon>
        <taxon>Tracheophyta</taxon>
        <taxon>Spermatophyta</taxon>
        <taxon>Magnoliopsida</taxon>
        <taxon>eudicotyledons</taxon>
        <taxon>Gunneridae</taxon>
        <taxon>Pentapetalae</taxon>
        <taxon>rosids</taxon>
        <taxon>malvids</taxon>
        <taxon>Brassicales</taxon>
        <taxon>Brassicaceae</taxon>
        <taxon>Brassiceae</taxon>
        <taxon>Brassica</taxon>
    </lineage>
</organism>